<protein>
    <submittedName>
        <fullName evidence="2">Uncharacterized protein</fullName>
    </submittedName>
</protein>
<evidence type="ECO:0000313" key="2">
    <source>
        <dbReference type="EMBL" id="BBH93285.1"/>
    </source>
</evidence>
<accession>A0A455T488</accession>
<feature type="region of interest" description="Disordered" evidence="1">
    <location>
        <begin position="1"/>
        <end position="102"/>
    </location>
</feature>
<proteinExistence type="predicted"/>
<feature type="compositionally biased region" description="Basic and acidic residues" evidence="1">
    <location>
        <begin position="16"/>
        <end position="30"/>
    </location>
</feature>
<dbReference type="EMBL" id="AP019377">
    <property type="protein sequence ID" value="BBH93285.1"/>
    <property type="molecule type" value="Genomic_DNA"/>
</dbReference>
<evidence type="ECO:0000256" key="1">
    <source>
        <dbReference type="SAM" id="MobiDB-lite"/>
    </source>
</evidence>
<gene>
    <name evidence="2" type="ORF">KTA_14840</name>
</gene>
<reference evidence="2" key="1">
    <citation type="submission" date="2018-12" db="EMBL/GenBank/DDBJ databases">
        <title>Novel natural products biosynthetic potential of the class Ktedonobacteria.</title>
        <authorList>
            <person name="Zheng Y."/>
            <person name="Saitou A."/>
            <person name="Wang C.M."/>
            <person name="Toyoda A."/>
            <person name="Minakuchi Y."/>
            <person name="Sekiguchi Y."/>
            <person name="Ueda K."/>
            <person name="Takano H."/>
            <person name="Sakai Y."/>
            <person name="Yokota A."/>
            <person name="Yabe S."/>
        </authorList>
    </citation>
    <scope>NUCLEOTIDE SEQUENCE</scope>
    <source>
        <strain evidence="2">A3-2</strain>
    </source>
</reference>
<organism evidence="2">
    <name type="scientific">Thermogemmatispora argillosa</name>
    <dbReference type="NCBI Taxonomy" id="2045280"/>
    <lineage>
        <taxon>Bacteria</taxon>
        <taxon>Bacillati</taxon>
        <taxon>Chloroflexota</taxon>
        <taxon>Ktedonobacteria</taxon>
        <taxon>Thermogemmatisporales</taxon>
        <taxon>Thermogemmatisporaceae</taxon>
        <taxon>Thermogemmatispora</taxon>
    </lineage>
</organism>
<dbReference type="AlphaFoldDB" id="A0A455T488"/>
<name>A0A455T488_9CHLR</name>
<sequence>MPSLRQGQALPQPRPYVKDKGTERCEKDQRLSGQDRTCSGCHQAAGQRRAGPLRPGQTATLLRGTQAGKHTGKQESTEGSNTPGWRRPTGARPEAANYPSGQISLRRLPLTLLLDELRL</sequence>